<keyword evidence="3" id="KW-1185">Reference proteome</keyword>
<name>A0AAD9W868_PHOAM</name>
<protein>
    <submittedName>
        <fullName evidence="2">Uncharacterized protein</fullName>
    </submittedName>
</protein>
<organism evidence="2 3">
    <name type="scientific">Phomopsis amygdali</name>
    <name type="common">Fusicoccum amygdali</name>
    <dbReference type="NCBI Taxonomy" id="1214568"/>
    <lineage>
        <taxon>Eukaryota</taxon>
        <taxon>Fungi</taxon>
        <taxon>Dikarya</taxon>
        <taxon>Ascomycota</taxon>
        <taxon>Pezizomycotina</taxon>
        <taxon>Sordariomycetes</taxon>
        <taxon>Sordariomycetidae</taxon>
        <taxon>Diaporthales</taxon>
        <taxon>Diaporthaceae</taxon>
        <taxon>Diaporthe</taxon>
    </lineage>
</organism>
<dbReference type="EMBL" id="JAUJFL010000001">
    <property type="protein sequence ID" value="KAK2614672.1"/>
    <property type="molecule type" value="Genomic_DNA"/>
</dbReference>
<sequence length="209" mass="23067">MARWSRQGGKRSRREQQTRTRGGSRVGICHARHARTHARTHAHAHGQAHTNIACRVPPGVQHQRGQRCKTWWVLSSRSSTWDERAEEEEQELELAQGQLSQGPKGQGPWAAGQPHVLWYREWGKGRAGLAGRGEKEKIRFVNGRALATSCNNGQRGIVRLSVLSLWSWSPSYSKDGAECGLAPITVTMTVTAAGTQGNKVYDIASHGTC</sequence>
<evidence type="ECO:0000256" key="1">
    <source>
        <dbReference type="SAM" id="MobiDB-lite"/>
    </source>
</evidence>
<proteinExistence type="predicted"/>
<gene>
    <name evidence="2" type="ORF">N8I77_001478</name>
</gene>
<comment type="caution">
    <text evidence="2">The sequence shown here is derived from an EMBL/GenBank/DDBJ whole genome shotgun (WGS) entry which is preliminary data.</text>
</comment>
<accession>A0AAD9W868</accession>
<dbReference type="Proteomes" id="UP001265746">
    <property type="component" value="Unassembled WGS sequence"/>
</dbReference>
<evidence type="ECO:0000313" key="2">
    <source>
        <dbReference type="EMBL" id="KAK2614672.1"/>
    </source>
</evidence>
<feature type="region of interest" description="Disordered" evidence="1">
    <location>
        <begin position="1"/>
        <end position="25"/>
    </location>
</feature>
<reference evidence="2" key="1">
    <citation type="submission" date="2023-06" db="EMBL/GenBank/DDBJ databases">
        <authorList>
            <person name="Noh H."/>
        </authorList>
    </citation>
    <scope>NUCLEOTIDE SEQUENCE</scope>
    <source>
        <strain evidence="2">DUCC20226</strain>
    </source>
</reference>
<dbReference type="AlphaFoldDB" id="A0AAD9W868"/>
<evidence type="ECO:0000313" key="3">
    <source>
        <dbReference type="Proteomes" id="UP001265746"/>
    </source>
</evidence>